<evidence type="ECO:0000313" key="3">
    <source>
        <dbReference type="Proteomes" id="UP000001929"/>
    </source>
</evidence>
<dbReference type="HOGENOM" id="CLU_096001_2_1_5"/>
<dbReference type="Gene3D" id="3.40.50.10610">
    <property type="entry name" value="ABC-type transport auxiliary lipoprotein component"/>
    <property type="match status" value="1"/>
</dbReference>
<protein>
    <recommendedName>
        <fullName evidence="1">ABC-type transport auxiliary lipoprotein component domain-containing protein</fullName>
    </recommendedName>
</protein>
<accession>Q2RRJ7</accession>
<gene>
    <name evidence="2" type="ordered locus">Rru_A2448</name>
</gene>
<dbReference type="InterPro" id="IPR005586">
    <property type="entry name" value="ABC_trans_aux"/>
</dbReference>
<dbReference type="AlphaFoldDB" id="Q2RRJ7"/>
<name>Q2RRJ7_RHORT</name>
<dbReference type="Proteomes" id="UP000001929">
    <property type="component" value="Chromosome"/>
</dbReference>
<sequence>MSTPFTPSRRLRLLIVSAMALGLAACGLSGPPPTLYVLGQPQSVATAAPLGGDRPVIEIKPVRVSDYLDTTDLVVRGPDRIIPSQQGRWAERLSVGVQRALAASLGARLPGLILTTQPPIDRPARQLLVDVSGFEAIEGGSVILTARWTIADGASRQSVVSNGAQVTVPLTTAGDAGVVQAMSKAVDELAGHIAPGLSNAR</sequence>
<evidence type="ECO:0000313" key="2">
    <source>
        <dbReference type="EMBL" id="ABC23248.1"/>
    </source>
</evidence>
<dbReference type="PATRIC" id="fig|269796.9.peg.2552"/>
<reference evidence="2 3" key="1">
    <citation type="journal article" date="2011" name="Stand. Genomic Sci.">
        <title>Complete genome sequence of Rhodospirillum rubrum type strain (S1).</title>
        <authorList>
            <person name="Munk A.C."/>
            <person name="Copeland A."/>
            <person name="Lucas S."/>
            <person name="Lapidus A."/>
            <person name="Del Rio T.G."/>
            <person name="Barry K."/>
            <person name="Detter J.C."/>
            <person name="Hammon N."/>
            <person name="Israni S."/>
            <person name="Pitluck S."/>
            <person name="Brettin T."/>
            <person name="Bruce D."/>
            <person name="Han C."/>
            <person name="Tapia R."/>
            <person name="Gilna P."/>
            <person name="Schmutz J."/>
            <person name="Larimer F."/>
            <person name="Land M."/>
            <person name="Kyrpides N.C."/>
            <person name="Mavromatis K."/>
            <person name="Richardson P."/>
            <person name="Rohde M."/>
            <person name="Goker M."/>
            <person name="Klenk H.P."/>
            <person name="Zhang Y."/>
            <person name="Roberts G.P."/>
            <person name="Reslewic S."/>
            <person name="Schwartz D.C."/>
        </authorList>
    </citation>
    <scope>NUCLEOTIDE SEQUENCE [LARGE SCALE GENOMIC DNA]</scope>
    <source>
        <strain evidence="3">ATCC 11170 / ATH 1.1.1 / DSM 467 / LMG 4362 / NCIMB 8255 / S1</strain>
    </source>
</reference>
<dbReference type="EnsemblBacteria" id="ABC23248">
    <property type="protein sequence ID" value="ABC23248"/>
    <property type="gene ID" value="Rru_A2448"/>
</dbReference>
<feature type="domain" description="ABC-type transport auxiliary lipoprotein component" evidence="1">
    <location>
        <begin position="36"/>
        <end position="194"/>
    </location>
</feature>
<dbReference type="KEGG" id="rru:Rru_A2448"/>
<dbReference type="Pfam" id="PF03886">
    <property type="entry name" value="ABC_trans_aux"/>
    <property type="match status" value="1"/>
</dbReference>
<organism evidence="2 3">
    <name type="scientific">Rhodospirillum rubrum (strain ATCC 11170 / ATH 1.1.1 / DSM 467 / LMG 4362 / NCIMB 8255 / S1)</name>
    <dbReference type="NCBI Taxonomy" id="269796"/>
    <lineage>
        <taxon>Bacteria</taxon>
        <taxon>Pseudomonadati</taxon>
        <taxon>Pseudomonadota</taxon>
        <taxon>Alphaproteobacteria</taxon>
        <taxon>Rhodospirillales</taxon>
        <taxon>Rhodospirillaceae</taxon>
        <taxon>Rhodospirillum</taxon>
    </lineage>
</organism>
<dbReference type="RefSeq" id="WP_011390201.1">
    <property type="nucleotide sequence ID" value="NC_007643.1"/>
</dbReference>
<dbReference type="STRING" id="269796.Rru_A2448"/>
<dbReference type="PhylomeDB" id="Q2RRJ7"/>
<dbReference type="EMBL" id="CP000230">
    <property type="protein sequence ID" value="ABC23248.1"/>
    <property type="molecule type" value="Genomic_DNA"/>
</dbReference>
<dbReference type="SUPFAM" id="SSF159594">
    <property type="entry name" value="XCC0632-like"/>
    <property type="match status" value="1"/>
</dbReference>
<evidence type="ECO:0000259" key="1">
    <source>
        <dbReference type="Pfam" id="PF03886"/>
    </source>
</evidence>
<dbReference type="eggNOG" id="COG3009">
    <property type="taxonomic scope" value="Bacteria"/>
</dbReference>
<keyword evidence="3" id="KW-1185">Reference proteome</keyword>
<proteinExistence type="predicted"/>